<dbReference type="RefSeq" id="WP_271324885.1">
    <property type="nucleotide sequence ID" value="NZ_JAAGKO020000103.1"/>
</dbReference>
<evidence type="ECO:0000313" key="3">
    <source>
        <dbReference type="Proteomes" id="UP001156398"/>
    </source>
</evidence>
<name>A0ABT6WAW1_9ACTN</name>
<feature type="region of interest" description="Disordered" evidence="1">
    <location>
        <begin position="20"/>
        <end position="50"/>
    </location>
</feature>
<keyword evidence="3" id="KW-1185">Reference proteome</keyword>
<accession>A0ABT6WAW1</accession>
<reference evidence="2 3" key="1">
    <citation type="submission" date="2023-05" db="EMBL/GenBank/DDBJ databases">
        <title>Streptantibioticus silvisoli sp. nov., acidotolerant actinomycetes 1 from pine litter.</title>
        <authorList>
            <person name="Swiecimska M."/>
            <person name="Golinska P."/>
            <person name="Sangal V."/>
            <person name="Wachnowicz B."/>
            <person name="Goodfellow M."/>
        </authorList>
    </citation>
    <scope>NUCLEOTIDE SEQUENCE [LARGE SCALE GENOMIC DNA]</scope>
    <source>
        <strain evidence="2 3">SL54</strain>
    </source>
</reference>
<sequence>MAEEGMAEAELAEVGMAEAGTAVLETAPDVGASAPEGPAPVRLMPQGGRG</sequence>
<dbReference type="EMBL" id="JAAGKO020000103">
    <property type="protein sequence ID" value="MDI5967619.1"/>
    <property type="molecule type" value="Genomic_DNA"/>
</dbReference>
<gene>
    <name evidence="2" type="ORF">POF43_033685</name>
</gene>
<dbReference type="Proteomes" id="UP001156398">
    <property type="component" value="Unassembled WGS sequence"/>
</dbReference>
<organism evidence="2 3">
    <name type="scientific">Streptantibioticus silvisoli</name>
    <dbReference type="NCBI Taxonomy" id="2705255"/>
    <lineage>
        <taxon>Bacteria</taxon>
        <taxon>Bacillati</taxon>
        <taxon>Actinomycetota</taxon>
        <taxon>Actinomycetes</taxon>
        <taxon>Kitasatosporales</taxon>
        <taxon>Streptomycetaceae</taxon>
        <taxon>Streptantibioticus</taxon>
    </lineage>
</organism>
<proteinExistence type="predicted"/>
<protein>
    <submittedName>
        <fullName evidence="2">Uncharacterized protein</fullName>
    </submittedName>
</protein>
<evidence type="ECO:0000313" key="2">
    <source>
        <dbReference type="EMBL" id="MDI5967619.1"/>
    </source>
</evidence>
<comment type="caution">
    <text evidence="2">The sequence shown here is derived from an EMBL/GenBank/DDBJ whole genome shotgun (WGS) entry which is preliminary data.</text>
</comment>
<evidence type="ECO:0000256" key="1">
    <source>
        <dbReference type="SAM" id="MobiDB-lite"/>
    </source>
</evidence>